<dbReference type="EMBL" id="BAABDJ010000007">
    <property type="protein sequence ID" value="GAA4002649.1"/>
    <property type="molecule type" value="Genomic_DNA"/>
</dbReference>
<evidence type="ECO:0000313" key="3">
    <source>
        <dbReference type="EMBL" id="GAA4002649.1"/>
    </source>
</evidence>
<organism evidence="3 4">
    <name type="scientific">Hymenobacter fastidiosus</name>
    <dbReference type="NCBI Taxonomy" id="486264"/>
    <lineage>
        <taxon>Bacteria</taxon>
        <taxon>Pseudomonadati</taxon>
        <taxon>Bacteroidota</taxon>
        <taxon>Cytophagia</taxon>
        <taxon>Cytophagales</taxon>
        <taxon>Hymenobacteraceae</taxon>
        <taxon>Hymenobacter</taxon>
    </lineage>
</organism>
<accession>A0ABP7RV25</accession>
<feature type="signal peptide" evidence="1">
    <location>
        <begin position="1"/>
        <end position="21"/>
    </location>
</feature>
<dbReference type="Pfam" id="PF13648">
    <property type="entry name" value="Lipocalin_4"/>
    <property type="match status" value="1"/>
</dbReference>
<dbReference type="PROSITE" id="PS51257">
    <property type="entry name" value="PROKAR_LIPOPROTEIN"/>
    <property type="match status" value="1"/>
</dbReference>
<protein>
    <recommendedName>
        <fullName evidence="2">Lipocalin-like domain-containing protein</fullName>
    </recommendedName>
</protein>
<sequence>MKRFTLSALLLTTMASSLVFTSCKKDKEEPKPKTRTELLTARNWRISAATYTVGPDIEDVYRSVPGCTKDDFTKFNTDKTTVFDEGPTRCSTSDPQSSKGAWDLTSGDNKLLIQESTTSTSGELYEIVELTESTLKIKQTDSSTPAETIAITFTAF</sequence>
<gene>
    <name evidence="3" type="ORF">GCM10022408_12610</name>
</gene>
<evidence type="ECO:0000313" key="4">
    <source>
        <dbReference type="Proteomes" id="UP001500567"/>
    </source>
</evidence>
<feature type="domain" description="Lipocalin-like" evidence="2">
    <location>
        <begin position="44"/>
        <end position="137"/>
    </location>
</feature>
<reference evidence="4" key="1">
    <citation type="journal article" date="2019" name="Int. J. Syst. Evol. Microbiol.">
        <title>The Global Catalogue of Microorganisms (GCM) 10K type strain sequencing project: providing services to taxonomists for standard genome sequencing and annotation.</title>
        <authorList>
            <consortium name="The Broad Institute Genomics Platform"/>
            <consortium name="The Broad Institute Genome Sequencing Center for Infectious Disease"/>
            <person name="Wu L."/>
            <person name="Ma J."/>
        </authorList>
    </citation>
    <scope>NUCLEOTIDE SEQUENCE [LARGE SCALE GENOMIC DNA]</scope>
    <source>
        <strain evidence="4">JCM 17224</strain>
    </source>
</reference>
<name>A0ABP7RV25_9BACT</name>
<evidence type="ECO:0000259" key="2">
    <source>
        <dbReference type="Pfam" id="PF13648"/>
    </source>
</evidence>
<proteinExistence type="predicted"/>
<feature type="chain" id="PRO_5046769055" description="Lipocalin-like domain-containing protein" evidence="1">
    <location>
        <begin position="22"/>
        <end position="156"/>
    </location>
</feature>
<evidence type="ECO:0000256" key="1">
    <source>
        <dbReference type="SAM" id="SignalP"/>
    </source>
</evidence>
<dbReference type="RefSeq" id="WP_345071752.1">
    <property type="nucleotide sequence ID" value="NZ_BAABDJ010000007.1"/>
</dbReference>
<dbReference type="Proteomes" id="UP001500567">
    <property type="component" value="Unassembled WGS sequence"/>
</dbReference>
<keyword evidence="1" id="KW-0732">Signal</keyword>
<comment type="caution">
    <text evidence="3">The sequence shown here is derived from an EMBL/GenBank/DDBJ whole genome shotgun (WGS) entry which is preliminary data.</text>
</comment>
<keyword evidence="4" id="KW-1185">Reference proteome</keyword>
<dbReference type="InterPro" id="IPR024311">
    <property type="entry name" value="Lipocalin-like"/>
</dbReference>